<dbReference type="AlphaFoldDB" id="A0A9P8RM31"/>
<proteinExistence type="predicted"/>
<sequence length="267" mass="30700">MYTLYEHIPSLIVTYVVTQKHTRHVVYRAAKRFQKPSSAILFIHILIPNLEILRYWAHYLQYGYHVSPTYLDFAVMVFHSWTSHYLVTEGHYAGHKHIVQPVFHAQTLLRLAISFCSVFLGFPSWHSATIKINAATSYPRILVWAAKKLNVLPTYKDVYTAVMFIGSLLTVHDSGVWYAPHIFIGCWAGLCLLERWVAQEMFVKNRGQCFSEPSSWYGGLKDGVVNVLNATGFVNRCELRMLQKRFEEEELSSDGDVHNRSVGAKTK</sequence>
<dbReference type="OrthoDB" id="4764030at2759"/>
<keyword evidence="2" id="KW-1185">Reference proteome</keyword>
<name>A0A9P8RM31_9PEZI</name>
<reference evidence="1" key="1">
    <citation type="journal article" date="2021" name="Nat. Commun.">
        <title>Genetic determinants of endophytism in the Arabidopsis root mycobiome.</title>
        <authorList>
            <person name="Mesny F."/>
            <person name="Miyauchi S."/>
            <person name="Thiergart T."/>
            <person name="Pickel B."/>
            <person name="Atanasova L."/>
            <person name="Karlsson M."/>
            <person name="Huettel B."/>
            <person name="Barry K.W."/>
            <person name="Haridas S."/>
            <person name="Chen C."/>
            <person name="Bauer D."/>
            <person name="Andreopoulos W."/>
            <person name="Pangilinan J."/>
            <person name="LaButti K."/>
            <person name="Riley R."/>
            <person name="Lipzen A."/>
            <person name="Clum A."/>
            <person name="Drula E."/>
            <person name="Henrissat B."/>
            <person name="Kohler A."/>
            <person name="Grigoriev I.V."/>
            <person name="Martin F.M."/>
            <person name="Hacquard S."/>
        </authorList>
    </citation>
    <scope>NUCLEOTIDE SEQUENCE</scope>
    <source>
        <strain evidence="1">MPI-SDFR-AT-0073</strain>
    </source>
</reference>
<comment type="caution">
    <text evidence="1">The sequence shown here is derived from an EMBL/GenBank/DDBJ whole genome shotgun (WGS) entry which is preliminary data.</text>
</comment>
<evidence type="ECO:0000313" key="2">
    <source>
        <dbReference type="Proteomes" id="UP000758603"/>
    </source>
</evidence>
<gene>
    <name evidence="1" type="ORF">BKA67DRAFT_541887</name>
</gene>
<evidence type="ECO:0000313" key="1">
    <source>
        <dbReference type="EMBL" id="KAH6645730.1"/>
    </source>
</evidence>
<dbReference type="RefSeq" id="XP_045952244.1">
    <property type="nucleotide sequence ID" value="XM_046101011.1"/>
</dbReference>
<protein>
    <submittedName>
        <fullName evidence="1">Uncharacterized protein</fullName>
    </submittedName>
</protein>
<dbReference type="EMBL" id="JAGPXC010000011">
    <property type="protein sequence ID" value="KAH6645730.1"/>
    <property type="molecule type" value="Genomic_DNA"/>
</dbReference>
<accession>A0A9P8RM31</accession>
<dbReference type="GeneID" id="70129903"/>
<dbReference type="Proteomes" id="UP000758603">
    <property type="component" value="Unassembled WGS sequence"/>
</dbReference>
<organism evidence="1 2">
    <name type="scientific">Truncatella angustata</name>
    <dbReference type="NCBI Taxonomy" id="152316"/>
    <lineage>
        <taxon>Eukaryota</taxon>
        <taxon>Fungi</taxon>
        <taxon>Dikarya</taxon>
        <taxon>Ascomycota</taxon>
        <taxon>Pezizomycotina</taxon>
        <taxon>Sordariomycetes</taxon>
        <taxon>Xylariomycetidae</taxon>
        <taxon>Amphisphaeriales</taxon>
        <taxon>Sporocadaceae</taxon>
        <taxon>Truncatella</taxon>
    </lineage>
</organism>